<gene>
    <name evidence="3" type="ORF">DERP_005807</name>
</gene>
<feature type="region of interest" description="Disordered" evidence="2">
    <location>
        <begin position="138"/>
        <end position="170"/>
    </location>
</feature>
<feature type="compositionally biased region" description="Low complexity" evidence="2">
    <location>
        <begin position="138"/>
        <end position="153"/>
    </location>
</feature>
<feature type="compositionally biased region" description="Low complexity" evidence="2">
    <location>
        <begin position="337"/>
        <end position="350"/>
    </location>
</feature>
<feature type="region of interest" description="Disordered" evidence="2">
    <location>
        <begin position="1392"/>
        <end position="1598"/>
    </location>
</feature>
<feature type="compositionally biased region" description="Basic and acidic residues" evidence="2">
    <location>
        <begin position="1"/>
        <end position="11"/>
    </location>
</feature>
<feature type="compositionally biased region" description="Polar residues" evidence="2">
    <location>
        <begin position="1516"/>
        <end position="1573"/>
    </location>
</feature>
<evidence type="ECO:0000256" key="1">
    <source>
        <dbReference type="SAM" id="Coils"/>
    </source>
</evidence>
<feature type="compositionally biased region" description="Polar residues" evidence="2">
    <location>
        <begin position="1271"/>
        <end position="1296"/>
    </location>
</feature>
<sequence length="2128" mass="237551">MIDKNEPDIKPVHQYGHNKQQSTTKSMIINANIDQNQDRTTESMNNNNVYDKNLSIRVDDDNDNPDNNQDKKFHQYSNDNEMEIKQSSKTMEKVFSNKNDCPLTLSIDINNEQCESVILSPSLLNENRRKFIQNLLQEQQQEPQQNSSSNVNSYDENFSKNDPKLSTNALNHYDEDNNIEQDYCESGHSKENGNNDYNNNKGKNLDDNDNESPPLSLRKYNQQKQKNEKIENIKVELWSKVEAIVKDEQPKQQQWRQPVVNNENFLRNNKKTDIDDIEKFIETVDVSSSPSPSSSSSSPLLPRQRSLPSTSKLLPLKVNSRSCHRDWYERPNEQHQHQQQQQQKQQQSSSLSSLILQNSIKSISSITKIQFANLIRIDHQSCCVYNCDDYYDGDIVMIKNSTNANNNNNNKFNYQNNDNGNCLCGNRFDYCQYHHHNHHHSKKISSTDTIIIDNIQNDLDYPKLAKTNENYQCQNNQINNYIIQFDSFECNKCFLARNQTEPKNESNIRIIANNNDNEIVHLICLRLSFPKSIIENQEIQTPFSVVVQTNNDNLNNQFCNVNAETTTKTATTHRLQLDELFETFLSNNNDDNNRKHSIIKIINDKGCHSCHRQTFDENHSIRLPIDIFSTTIILCDKYSEHFITIPCVLTTIEIDKQPEKMVDEKSVTRVLNGNVMNGGGVSGHYHRNGSSNMNSNGKINYQRSHHTNGCMTINSKTSTTNGFHNNNSSSTMINNKQRPSSVSSLLSNSDSSYYSSNDSNTNSSGSGQSTDWSLDTDGDSSSSGDYEYGPGIVHRLRHKFMTLSTKQHQNNQQNRLQKKCLSSVNVSTLIKRCTSLEELTFEQFKQQIQQQTMNKTTDIKQQESITAVNKRLINNNHCNNNHHQMVNGTKKKLLFMQQQQQQNLSQQQMSTTNGHYHQKQSQQQSNNLKKKSLPPPIVNKSFSTTNLNHRTTTSLYPTNVVQKFVENVQQNKLKKPPPPPPQRINSSLSTTTTKTLTNNGRLCNTSSSSTNHCQLSLMSNNSTSIASNIATATTTITSPAAILSSMNIQAEQQQKEIGSRQHPHDYLHTATTIKQNCFIQKNEISNNDNATSAATISSLNSGDGYMNGTAMTTTTATTALMSNDIDSSQTSTTTSLSSTSTTSNILLLSTPQPYIKRAKSVETLSSTTTLNKSAIDDDENGNDQELLNEIVDSESSTLSSLTLKEDVPILPTEIIDSFNHSQQQDNLNVDVGDNIQQRQVFIDDHNKKQIANAVKDLAMTSLKSNTSAITPATSSTLNLNPVADHNTSASQSTSCSNDNDDDVVDDGACGVVGDNVNKLVHEETRQLEQLEQQQKQSNVSNIVDNNNDCLHDIQQQQITNPSKPLEENLIKLTKIDNEQDIDILEKRNIRIQSPHQQQQQETTMTTSISTTTKTTIITTRSSSNELPKPDTVKTVKRIFEHQNNKSSSSLSPTSKINSNSNQSKSSSVINERKGIVSNKFSNTLASSTKTSSINQNRSNTKTTVTKTNANKPAIASRQNLPQTSNTIAKQRSTESTLNRNVNGTTINRSNGICTNIVGSSNRGSTNKSSTINGVSGGNKKHYPAPKPPKASDQQRLNDEKSIVTTELSSVISTQETISNNLINSAISDSLCNNNSQTKLSQTKDNSNPVFKDTSGFEDDNNNNNNDDENNKIDKINDNGVMAKQSDSNQKDDELFPVNGKQYDENKSVEIITEKIDNVVDLLVETQNEHSHSFSMNSKLQTNLKKPVANIRPFNSTAATVKNVQSKESVVDNNDSLKESSPISSNKKNYSHESSSVDEPIKTLKPSLLQQNRNSLTNGHHDNIDSSSSLSSSIAKSTLWSTNLKSSSTTTATNSIKSTTVQNGCSSMVFDFRSTKNIKPNIAIQPTPFGAKPIPKRLIKELVNGNGNHNQRSSVINNNNDNDTDDEDDNNYSGMTEIPPPCGIIFIGENMIISNGSLMIKRNKNLSVRFDNSIPSVFEYPMVEDDNNTNDDDNVDDDKNERETDESTKSMVSNLVNSLTKSDIKTPNSINATTAANGVLKKSLPTGNSNLASYKPSKMPGQSTFELGVTKTVPNSFNCSTQQESIDDNNDHCDSMGDFDSLRPIPIKPASIEDTVPFSRSATASDLLF</sequence>
<feature type="compositionally biased region" description="Low complexity" evidence="2">
    <location>
        <begin position="1392"/>
        <end position="1423"/>
    </location>
</feature>
<name>A0ABQ8J9N3_DERPT</name>
<dbReference type="Proteomes" id="UP000887458">
    <property type="component" value="Unassembled WGS sequence"/>
</dbReference>
<proteinExistence type="predicted"/>
<feature type="region of interest" description="Disordered" evidence="2">
    <location>
        <begin position="1763"/>
        <end position="1799"/>
    </location>
</feature>
<evidence type="ECO:0008006" key="5">
    <source>
        <dbReference type="Google" id="ProtNLM"/>
    </source>
</evidence>
<feature type="compositionally biased region" description="Low complexity" evidence="2">
    <location>
        <begin position="740"/>
        <end position="785"/>
    </location>
</feature>
<dbReference type="EMBL" id="NJHN03000060">
    <property type="protein sequence ID" value="KAH9419300.1"/>
    <property type="molecule type" value="Genomic_DNA"/>
</dbReference>
<feature type="compositionally biased region" description="Low complexity" evidence="2">
    <location>
        <begin position="1444"/>
        <end position="1469"/>
    </location>
</feature>
<feature type="compositionally biased region" description="Basic and acidic residues" evidence="2">
    <location>
        <begin position="1427"/>
        <end position="1443"/>
    </location>
</feature>
<evidence type="ECO:0000313" key="4">
    <source>
        <dbReference type="Proteomes" id="UP000887458"/>
    </source>
</evidence>
<feature type="compositionally biased region" description="Low complexity" evidence="2">
    <location>
        <begin position="287"/>
        <end position="306"/>
    </location>
</feature>
<feature type="region of interest" description="Disordered" evidence="2">
    <location>
        <begin position="1271"/>
        <end position="1302"/>
    </location>
</feature>
<feature type="compositionally biased region" description="Basic and acidic residues" evidence="2">
    <location>
        <begin position="1996"/>
        <end position="2007"/>
    </location>
</feature>
<feature type="region of interest" description="Disordered" evidence="2">
    <location>
        <begin position="56"/>
        <end position="79"/>
    </location>
</feature>
<feature type="region of interest" description="Disordered" evidence="2">
    <location>
        <begin position="673"/>
        <end position="790"/>
    </location>
</feature>
<feature type="region of interest" description="Disordered" evidence="2">
    <location>
        <begin position="1903"/>
        <end position="1932"/>
    </location>
</feature>
<keyword evidence="1" id="KW-0175">Coiled coil</keyword>
<reference evidence="3 4" key="1">
    <citation type="journal article" date="2018" name="J. Allergy Clin. Immunol.">
        <title>High-quality assembly of Dermatophagoides pteronyssinus genome and transcriptome reveals a wide range of novel allergens.</title>
        <authorList>
            <person name="Liu X.Y."/>
            <person name="Yang K.Y."/>
            <person name="Wang M.Q."/>
            <person name="Kwok J.S."/>
            <person name="Zeng X."/>
            <person name="Yang Z."/>
            <person name="Xiao X.J."/>
            <person name="Lau C.P."/>
            <person name="Li Y."/>
            <person name="Huang Z.M."/>
            <person name="Ba J.G."/>
            <person name="Yim A.K."/>
            <person name="Ouyang C.Y."/>
            <person name="Ngai S.M."/>
            <person name="Chan T.F."/>
            <person name="Leung E.L."/>
            <person name="Liu L."/>
            <person name="Liu Z.G."/>
            <person name="Tsui S.K."/>
        </authorList>
    </citation>
    <scope>NUCLEOTIDE SEQUENCE [LARGE SCALE GENOMIC DNA]</scope>
    <source>
        <strain evidence="3">Derp</strain>
    </source>
</reference>
<feature type="compositionally biased region" description="Polar residues" evidence="2">
    <location>
        <begin position="688"/>
        <end position="739"/>
    </location>
</feature>
<feature type="compositionally biased region" description="Low complexity" evidence="2">
    <location>
        <begin position="897"/>
        <end position="927"/>
    </location>
</feature>
<feature type="region of interest" description="Disordered" evidence="2">
    <location>
        <begin position="1980"/>
        <end position="2009"/>
    </location>
</feature>
<feature type="compositionally biased region" description="Acidic residues" evidence="2">
    <location>
        <begin position="1981"/>
        <end position="1995"/>
    </location>
</feature>
<reference evidence="3 4" key="2">
    <citation type="journal article" date="2022" name="Mol. Biol. Evol.">
        <title>Comparative Genomics Reveals Insights into the Divergent Evolution of Astigmatic Mites and Household Pest Adaptations.</title>
        <authorList>
            <person name="Xiong Q."/>
            <person name="Wan A.T."/>
            <person name="Liu X."/>
            <person name="Fung C.S."/>
            <person name="Xiao X."/>
            <person name="Malainual N."/>
            <person name="Hou J."/>
            <person name="Wang L."/>
            <person name="Wang M."/>
            <person name="Yang K.Y."/>
            <person name="Cui Y."/>
            <person name="Leung E.L."/>
            <person name="Nong W."/>
            <person name="Shin S.K."/>
            <person name="Au S.W."/>
            <person name="Jeong K.Y."/>
            <person name="Chew F.T."/>
            <person name="Hui J.H."/>
            <person name="Leung T.F."/>
            <person name="Tungtrongchitr A."/>
            <person name="Zhong N."/>
            <person name="Liu Z."/>
            <person name="Tsui S.K."/>
        </authorList>
    </citation>
    <scope>NUCLEOTIDE SEQUENCE [LARGE SCALE GENOMIC DNA]</scope>
    <source>
        <strain evidence="3">Derp</strain>
    </source>
</reference>
<feature type="region of interest" description="Disordered" evidence="2">
    <location>
        <begin position="1637"/>
        <end position="1676"/>
    </location>
</feature>
<organism evidence="3 4">
    <name type="scientific">Dermatophagoides pteronyssinus</name>
    <name type="common">European house dust mite</name>
    <dbReference type="NCBI Taxonomy" id="6956"/>
    <lineage>
        <taxon>Eukaryota</taxon>
        <taxon>Metazoa</taxon>
        <taxon>Ecdysozoa</taxon>
        <taxon>Arthropoda</taxon>
        <taxon>Chelicerata</taxon>
        <taxon>Arachnida</taxon>
        <taxon>Acari</taxon>
        <taxon>Acariformes</taxon>
        <taxon>Sarcoptiformes</taxon>
        <taxon>Astigmata</taxon>
        <taxon>Psoroptidia</taxon>
        <taxon>Analgoidea</taxon>
        <taxon>Pyroglyphidae</taxon>
        <taxon>Dermatophagoidinae</taxon>
        <taxon>Dermatophagoides</taxon>
    </lineage>
</organism>
<feature type="region of interest" description="Disordered" evidence="2">
    <location>
        <begin position="283"/>
        <end position="306"/>
    </location>
</feature>
<feature type="compositionally biased region" description="Polar residues" evidence="2">
    <location>
        <begin position="1478"/>
        <end position="1498"/>
    </location>
</feature>
<feature type="compositionally biased region" description="Polar residues" evidence="2">
    <location>
        <begin position="1763"/>
        <end position="1793"/>
    </location>
</feature>
<comment type="caution">
    <text evidence="3">The sequence shown here is derived from an EMBL/GenBank/DDBJ whole genome shotgun (WGS) entry which is preliminary data.</text>
</comment>
<feature type="region of interest" description="Disordered" evidence="2">
    <location>
        <begin position="1"/>
        <end position="24"/>
    </location>
</feature>
<evidence type="ECO:0000313" key="3">
    <source>
        <dbReference type="EMBL" id="KAH9419300.1"/>
    </source>
</evidence>
<accession>A0ABQ8J9N3</accession>
<feature type="compositionally biased region" description="Low complexity" evidence="2">
    <location>
        <begin position="1499"/>
        <end position="1511"/>
    </location>
</feature>
<feature type="coiled-coil region" evidence="1">
    <location>
        <begin position="1313"/>
        <end position="1340"/>
    </location>
</feature>
<feature type="compositionally biased region" description="Polar residues" evidence="2">
    <location>
        <begin position="1637"/>
        <end position="1648"/>
    </location>
</feature>
<evidence type="ECO:0000256" key="2">
    <source>
        <dbReference type="SAM" id="MobiDB-lite"/>
    </source>
</evidence>
<feature type="compositionally biased region" description="Polar residues" evidence="2">
    <location>
        <begin position="1904"/>
        <end position="1915"/>
    </location>
</feature>
<feature type="compositionally biased region" description="Polar residues" evidence="2">
    <location>
        <begin position="940"/>
        <end position="950"/>
    </location>
</feature>
<feature type="region of interest" description="Disordered" evidence="2">
    <location>
        <begin position="897"/>
        <end position="950"/>
    </location>
</feature>
<protein>
    <recommendedName>
        <fullName evidence="5">Serine/threonine-protein kinase DDB_G0282963</fullName>
    </recommendedName>
</protein>
<feature type="region of interest" description="Disordered" evidence="2">
    <location>
        <begin position="330"/>
        <end position="350"/>
    </location>
</feature>
<feature type="region of interest" description="Disordered" evidence="2">
    <location>
        <begin position="183"/>
        <end position="226"/>
    </location>
</feature>
<keyword evidence="4" id="KW-1185">Reference proteome</keyword>